<protein>
    <submittedName>
        <fullName evidence="3">Acyltransferase</fullName>
    </submittedName>
</protein>
<keyword evidence="3" id="KW-0808">Transferase</keyword>
<accession>A0A4U1BS85</accession>
<organism evidence="3 4">
    <name type="scientific">Ferrimonas aestuarii</name>
    <dbReference type="NCBI Taxonomy" id="2569539"/>
    <lineage>
        <taxon>Bacteria</taxon>
        <taxon>Pseudomonadati</taxon>
        <taxon>Pseudomonadota</taxon>
        <taxon>Gammaproteobacteria</taxon>
        <taxon>Alteromonadales</taxon>
        <taxon>Ferrimonadaceae</taxon>
        <taxon>Ferrimonas</taxon>
    </lineage>
</organism>
<name>A0A4U1BS85_9GAMM</name>
<dbReference type="Proteomes" id="UP000305675">
    <property type="component" value="Unassembled WGS sequence"/>
</dbReference>
<keyword evidence="1" id="KW-0812">Transmembrane</keyword>
<keyword evidence="1" id="KW-0472">Membrane</keyword>
<evidence type="ECO:0000256" key="1">
    <source>
        <dbReference type="SAM" id="Phobius"/>
    </source>
</evidence>
<dbReference type="RefSeq" id="WP_136862941.1">
    <property type="nucleotide sequence ID" value="NZ_SWCJ01000004.1"/>
</dbReference>
<dbReference type="AlphaFoldDB" id="A0A4U1BS85"/>
<keyword evidence="4" id="KW-1185">Reference proteome</keyword>
<evidence type="ECO:0000259" key="2">
    <source>
        <dbReference type="SMART" id="SM00563"/>
    </source>
</evidence>
<dbReference type="PANTHER" id="PTHR10983:SF15">
    <property type="entry name" value="ACYLTRANSFERASE YIHG-RELATED"/>
    <property type="match status" value="1"/>
</dbReference>
<feature type="domain" description="Phospholipid/glycerol acyltransferase" evidence="2">
    <location>
        <begin position="90"/>
        <end position="232"/>
    </location>
</feature>
<dbReference type="PANTHER" id="PTHR10983">
    <property type="entry name" value="1-ACYLGLYCEROL-3-PHOSPHATE ACYLTRANSFERASE-RELATED"/>
    <property type="match status" value="1"/>
</dbReference>
<evidence type="ECO:0000313" key="4">
    <source>
        <dbReference type="Proteomes" id="UP000305675"/>
    </source>
</evidence>
<comment type="caution">
    <text evidence="3">The sequence shown here is derived from an EMBL/GenBank/DDBJ whole genome shotgun (WGS) entry which is preliminary data.</text>
</comment>
<dbReference type="NCBIfam" id="NF010621">
    <property type="entry name" value="PRK14014.1"/>
    <property type="match status" value="1"/>
</dbReference>
<dbReference type="CDD" id="cd07990">
    <property type="entry name" value="LPLAT_LCLAT1-like"/>
    <property type="match status" value="1"/>
</dbReference>
<keyword evidence="1" id="KW-1133">Transmembrane helix</keyword>
<dbReference type="Pfam" id="PF01553">
    <property type="entry name" value="Acyltransferase"/>
    <property type="match status" value="1"/>
</dbReference>
<gene>
    <name evidence="3" type="ORF">FCL42_08335</name>
</gene>
<proteinExistence type="predicted"/>
<dbReference type="EMBL" id="SWCJ01000004">
    <property type="protein sequence ID" value="TKB56212.1"/>
    <property type="molecule type" value="Genomic_DNA"/>
</dbReference>
<reference evidence="3 4" key="1">
    <citation type="submission" date="2019-04" db="EMBL/GenBank/DDBJ databases">
        <authorList>
            <person name="Hwang J.C."/>
        </authorList>
    </citation>
    <scope>NUCLEOTIDE SEQUENCE [LARGE SCALE GENOMIC DNA]</scope>
    <source>
        <strain evidence="3 4">IMCC35002</strain>
    </source>
</reference>
<dbReference type="OrthoDB" id="319710at2"/>
<dbReference type="InterPro" id="IPR002123">
    <property type="entry name" value="Plipid/glycerol_acylTrfase"/>
</dbReference>
<dbReference type="GO" id="GO:0016746">
    <property type="term" value="F:acyltransferase activity"/>
    <property type="evidence" value="ECO:0007669"/>
    <property type="project" value="UniProtKB-KW"/>
</dbReference>
<dbReference type="SUPFAM" id="SSF69593">
    <property type="entry name" value="Glycerol-3-phosphate (1)-acyltransferase"/>
    <property type="match status" value="1"/>
</dbReference>
<dbReference type="GO" id="GO:0005886">
    <property type="term" value="C:plasma membrane"/>
    <property type="evidence" value="ECO:0007669"/>
    <property type="project" value="TreeGrafter"/>
</dbReference>
<keyword evidence="3" id="KW-0012">Acyltransferase</keyword>
<dbReference type="SMART" id="SM00563">
    <property type="entry name" value="PlsC"/>
    <property type="match status" value="1"/>
</dbReference>
<feature type="transmembrane region" description="Helical" evidence="1">
    <location>
        <begin position="12"/>
        <end position="35"/>
    </location>
</feature>
<evidence type="ECO:0000313" key="3">
    <source>
        <dbReference type="EMBL" id="TKB56212.1"/>
    </source>
</evidence>
<sequence>MLSFLPRPLVALINALLATLNILWWSSLIFIIGIIKMIIPHQGTRVKLSWLLNHLMRGWVIGNEFIFKTTTATRWQIDGLDDRLTTQGWYLVISNHMSWADIFVVSIVLRDRVPMLKFFLKQQLIYVPMMGIACWALDMPFMRRYSKSEIAKNPKLKGKDIETTRRSCAKFRDLPTTVINFIEGSRLTPEKHKRQRSPYRYLLKPKAGGIAFAMATLGDQFKEMLDITIVYPGASENIMWDMLAGKVNTIAVDVDVLSMTQVPKGDYDKDKAYRVEFQGWLNERWQRKDDRIEQLLSQQASEHNFYQAIEPQ</sequence>